<name>A0A0L7QT41_9HYME</name>
<sequence length="154" mass="17979">MKVRQLRERGVKIKGLENMVTKEEVIERIKEETGLTDEEGQQMEIVRLITEPWMEKTALIKMPKNVAEMLREKGKIRIGWTVCKILRMRALMISCWRCGRFGHGSSECRINMARFEEGRTSEEAETMGVITEVERENRNRNLVKTSQKLVEPVN</sequence>
<dbReference type="InterPro" id="IPR001878">
    <property type="entry name" value="Znf_CCHC"/>
</dbReference>
<dbReference type="GO" id="GO:0008270">
    <property type="term" value="F:zinc ion binding"/>
    <property type="evidence" value="ECO:0007669"/>
    <property type="project" value="UniProtKB-KW"/>
</dbReference>
<evidence type="ECO:0000259" key="2">
    <source>
        <dbReference type="PROSITE" id="PS50158"/>
    </source>
</evidence>
<protein>
    <recommendedName>
        <fullName evidence="2">CCHC-type domain-containing protein</fullName>
    </recommendedName>
</protein>
<keyword evidence="1" id="KW-0862">Zinc</keyword>
<evidence type="ECO:0000256" key="1">
    <source>
        <dbReference type="PROSITE-ProRule" id="PRU00047"/>
    </source>
</evidence>
<dbReference type="PROSITE" id="PS50158">
    <property type="entry name" value="ZF_CCHC"/>
    <property type="match status" value="1"/>
</dbReference>
<dbReference type="GO" id="GO:0003676">
    <property type="term" value="F:nucleic acid binding"/>
    <property type="evidence" value="ECO:0007669"/>
    <property type="project" value="InterPro"/>
</dbReference>
<proteinExistence type="predicted"/>
<dbReference type="AlphaFoldDB" id="A0A0L7QT41"/>
<organism evidence="3 4">
    <name type="scientific">Habropoda laboriosa</name>
    <dbReference type="NCBI Taxonomy" id="597456"/>
    <lineage>
        <taxon>Eukaryota</taxon>
        <taxon>Metazoa</taxon>
        <taxon>Ecdysozoa</taxon>
        <taxon>Arthropoda</taxon>
        <taxon>Hexapoda</taxon>
        <taxon>Insecta</taxon>
        <taxon>Pterygota</taxon>
        <taxon>Neoptera</taxon>
        <taxon>Endopterygota</taxon>
        <taxon>Hymenoptera</taxon>
        <taxon>Apocrita</taxon>
        <taxon>Aculeata</taxon>
        <taxon>Apoidea</taxon>
        <taxon>Anthophila</taxon>
        <taxon>Apidae</taxon>
        <taxon>Habropoda</taxon>
    </lineage>
</organism>
<evidence type="ECO:0000313" key="4">
    <source>
        <dbReference type="Proteomes" id="UP000053825"/>
    </source>
</evidence>
<dbReference type="Proteomes" id="UP000053825">
    <property type="component" value="Unassembled WGS sequence"/>
</dbReference>
<accession>A0A0L7QT41</accession>
<dbReference type="EMBL" id="KQ414754">
    <property type="protein sequence ID" value="KOC61818.1"/>
    <property type="molecule type" value="Genomic_DNA"/>
</dbReference>
<gene>
    <name evidence="3" type="ORF">WH47_06156</name>
</gene>
<feature type="domain" description="CCHC-type" evidence="2">
    <location>
        <begin position="95"/>
        <end position="109"/>
    </location>
</feature>
<evidence type="ECO:0000313" key="3">
    <source>
        <dbReference type="EMBL" id="KOC61818.1"/>
    </source>
</evidence>
<keyword evidence="4" id="KW-1185">Reference proteome</keyword>
<keyword evidence="1" id="KW-0863">Zinc-finger</keyword>
<reference evidence="3 4" key="1">
    <citation type="submission" date="2015-07" db="EMBL/GenBank/DDBJ databases">
        <title>The genome of Habropoda laboriosa.</title>
        <authorList>
            <person name="Pan H."/>
            <person name="Kapheim K."/>
        </authorList>
    </citation>
    <scope>NUCLEOTIDE SEQUENCE [LARGE SCALE GENOMIC DNA]</scope>
    <source>
        <strain evidence="3">0110345459</strain>
    </source>
</reference>
<keyword evidence="1" id="KW-0479">Metal-binding</keyword>